<feature type="region of interest" description="Disordered" evidence="1">
    <location>
        <begin position="238"/>
        <end position="324"/>
    </location>
</feature>
<feature type="compositionally biased region" description="Low complexity" evidence="1">
    <location>
        <begin position="282"/>
        <end position="307"/>
    </location>
</feature>
<feature type="compositionally biased region" description="Low complexity" evidence="1">
    <location>
        <begin position="255"/>
        <end position="273"/>
    </location>
</feature>
<proteinExistence type="predicted"/>
<feature type="compositionally biased region" description="Gly residues" evidence="1">
    <location>
        <begin position="240"/>
        <end position="254"/>
    </location>
</feature>
<gene>
    <name evidence="2" type="ORF">PG993_010392</name>
</gene>
<dbReference type="EMBL" id="JAQQWK010000009">
    <property type="protein sequence ID" value="KAK8035397.1"/>
    <property type="molecule type" value="Genomic_DNA"/>
</dbReference>
<name>A0ABR1SM69_9PEZI</name>
<sequence length="383" mass="38555">MINTKTIVAAGLVAFSNAHMLISSPQAFASPAIAQSPLTPDNFPCQRKLGEAFAAGGNMNQFELGSKQTLKWIGTAVHGGGSCQISISYDTNPTPQSVWKVIHSIEGGCPARNTVGNREPASASAPNPDTYDYTIPDNIPTGKATISVSWLNRRGNREFYMYCGAVELTGKGGDKANYESLPDIYVANLPGINTCTTPDDAVNGEMDWKFPNPGASVENNLGKFGTFPLASGCGKFSGAAGSGSGSAPGSGSGSGPSYPSAPASKPAPSAPGGVFLTKQPDAAPTQAPTSAPVAPAPSSAPAAPAPGAGSGSGSGSGPGSSGALTGKCTEGQWNCVGGSSFQQCGSGTWSPVMAMAPGTKCTAGQSTELKVAAAKRVVRVFRA</sequence>
<keyword evidence="3" id="KW-1185">Reference proteome</keyword>
<dbReference type="PANTHER" id="PTHR36182:SF2">
    <property type="entry name" value="LYTIC POLYSACCHARIDE MONOOXYGENASE"/>
    <property type="match status" value="1"/>
</dbReference>
<organism evidence="2 3">
    <name type="scientific">Apiospora rasikravindrae</name>
    <dbReference type="NCBI Taxonomy" id="990691"/>
    <lineage>
        <taxon>Eukaryota</taxon>
        <taxon>Fungi</taxon>
        <taxon>Dikarya</taxon>
        <taxon>Ascomycota</taxon>
        <taxon>Pezizomycotina</taxon>
        <taxon>Sordariomycetes</taxon>
        <taxon>Xylariomycetidae</taxon>
        <taxon>Amphisphaeriales</taxon>
        <taxon>Apiosporaceae</taxon>
        <taxon>Apiospora</taxon>
    </lineage>
</organism>
<dbReference type="PANTHER" id="PTHR36182">
    <property type="entry name" value="PROTEIN, PUTATIVE (AFU_ORTHOLOGUE AFUA_6G10930)-RELATED"/>
    <property type="match status" value="1"/>
</dbReference>
<dbReference type="Proteomes" id="UP001444661">
    <property type="component" value="Unassembled WGS sequence"/>
</dbReference>
<comment type="caution">
    <text evidence="2">The sequence shown here is derived from an EMBL/GenBank/DDBJ whole genome shotgun (WGS) entry which is preliminary data.</text>
</comment>
<reference evidence="2 3" key="1">
    <citation type="submission" date="2023-01" db="EMBL/GenBank/DDBJ databases">
        <title>Analysis of 21 Apiospora genomes using comparative genomics revels a genus with tremendous synthesis potential of carbohydrate active enzymes and secondary metabolites.</title>
        <authorList>
            <person name="Sorensen T."/>
        </authorList>
    </citation>
    <scope>NUCLEOTIDE SEQUENCE [LARGE SCALE GENOMIC DNA]</scope>
    <source>
        <strain evidence="2 3">CBS 33761</strain>
    </source>
</reference>
<protein>
    <submittedName>
        <fullName evidence="2">Endoglucanase</fullName>
    </submittedName>
</protein>
<evidence type="ECO:0000256" key="1">
    <source>
        <dbReference type="SAM" id="MobiDB-lite"/>
    </source>
</evidence>
<evidence type="ECO:0000313" key="2">
    <source>
        <dbReference type="EMBL" id="KAK8035397.1"/>
    </source>
</evidence>
<feature type="compositionally biased region" description="Gly residues" evidence="1">
    <location>
        <begin position="308"/>
        <end position="320"/>
    </location>
</feature>
<accession>A0ABR1SM69</accession>
<evidence type="ECO:0000313" key="3">
    <source>
        <dbReference type="Proteomes" id="UP001444661"/>
    </source>
</evidence>
<dbReference type="Gene3D" id="2.70.50.70">
    <property type="match status" value="1"/>
</dbReference>